<reference evidence="2" key="1">
    <citation type="journal article" date="2019" name="bioRxiv">
        <title>The Genome of the Zebra Mussel, Dreissena polymorpha: A Resource for Invasive Species Research.</title>
        <authorList>
            <person name="McCartney M.A."/>
            <person name="Auch B."/>
            <person name="Kono T."/>
            <person name="Mallez S."/>
            <person name="Zhang Y."/>
            <person name="Obille A."/>
            <person name="Becker A."/>
            <person name="Abrahante J.E."/>
            <person name="Garbe J."/>
            <person name="Badalamenti J.P."/>
            <person name="Herman A."/>
            <person name="Mangelson H."/>
            <person name="Liachko I."/>
            <person name="Sullivan S."/>
            <person name="Sone E.D."/>
            <person name="Koren S."/>
            <person name="Silverstein K.A.T."/>
            <person name="Beckman K.B."/>
            <person name="Gohl D.M."/>
        </authorList>
    </citation>
    <scope>NUCLEOTIDE SEQUENCE</scope>
    <source>
        <strain evidence="2">Duluth1</strain>
        <tissue evidence="2">Whole animal</tissue>
    </source>
</reference>
<reference evidence="2" key="2">
    <citation type="submission" date="2020-11" db="EMBL/GenBank/DDBJ databases">
        <authorList>
            <person name="McCartney M.A."/>
            <person name="Auch B."/>
            <person name="Kono T."/>
            <person name="Mallez S."/>
            <person name="Becker A."/>
            <person name="Gohl D.M."/>
            <person name="Silverstein K.A.T."/>
            <person name="Koren S."/>
            <person name="Bechman K.B."/>
            <person name="Herman A."/>
            <person name="Abrahante J.E."/>
            <person name="Garbe J."/>
        </authorList>
    </citation>
    <scope>NUCLEOTIDE SEQUENCE</scope>
    <source>
        <strain evidence="2">Duluth1</strain>
        <tissue evidence="2">Whole animal</tissue>
    </source>
</reference>
<accession>A0A9D3Y038</accession>
<organism evidence="2 3">
    <name type="scientific">Dreissena polymorpha</name>
    <name type="common">Zebra mussel</name>
    <name type="synonym">Mytilus polymorpha</name>
    <dbReference type="NCBI Taxonomy" id="45954"/>
    <lineage>
        <taxon>Eukaryota</taxon>
        <taxon>Metazoa</taxon>
        <taxon>Spiralia</taxon>
        <taxon>Lophotrochozoa</taxon>
        <taxon>Mollusca</taxon>
        <taxon>Bivalvia</taxon>
        <taxon>Autobranchia</taxon>
        <taxon>Heteroconchia</taxon>
        <taxon>Euheterodonta</taxon>
        <taxon>Imparidentia</taxon>
        <taxon>Neoheterodontei</taxon>
        <taxon>Myida</taxon>
        <taxon>Dreissenoidea</taxon>
        <taxon>Dreissenidae</taxon>
        <taxon>Dreissena</taxon>
    </lineage>
</organism>
<dbReference type="Proteomes" id="UP000828390">
    <property type="component" value="Unassembled WGS sequence"/>
</dbReference>
<dbReference type="AlphaFoldDB" id="A0A9D3Y038"/>
<proteinExistence type="predicted"/>
<feature type="region of interest" description="Disordered" evidence="1">
    <location>
        <begin position="50"/>
        <end position="72"/>
    </location>
</feature>
<evidence type="ECO:0000313" key="3">
    <source>
        <dbReference type="Proteomes" id="UP000828390"/>
    </source>
</evidence>
<evidence type="ECO:0000256" key="1">
    <source>
        <dbReference type="SAM" id="MobiDB-lite"/>
    </source>
</evidence>
<comment type="caution">
    <text evidence="2">The sequence shown here is derived from an EMBL/GenBank/DDBJ whole genome shotgun (WGS) entry which is preliminary data.</text>
</comment>
<keyword evidence="3" id="KW-1185">Reference proteome</keyword>
<sequence>MRAVPVRVPKTTRRASLDSLSISNLHIVPLKPAWTYYVTLVYVSGLEERAGKRMKEGASERASERADRQASE</sequence>
<protein>
    <submittedName>
        <fullName evidence="2">Uncharacterized protein</fullName>
    </submittedName>
</protein>
<dbReference type="EMBL" id="JAIWYP010000088">
    <property type="protein sequence ID" value="KAH3689907.1"/>
    <property type="molecule type" value="Genomic_DNA"/>
</dbReference>
<gene>
    <name evidence="2" type="ORF">DPMN_191152</name>
</gene>
<name>A0A9D3Y038_DREPO</name>
<evidence type="ECO:0000313" key="2">
    <source>
        <dbReference type="EMBL" id="KAH3689907.1"/>
    </source>
</evidence>